<dbReference type="KEGG" id="epo:Epro_1105"/>
<dbReference type="Pfam" id="PF06044">
    <property type="entry name" value="DpnI"/>
    <property type="match status" value="1"/>
</dbReference>
<proteinExistence type="predicted"/>
<dbReference type="REBASE" id="113479">
    <property type="entry name" value="Esp215ORF1105P"/>
</dbReference>
<dbReference type="InterPro" id="IPR043025">
    <property type="entry name" value="DRP_PD-(D/E)XK_dom"/>
</dbReference>
<feature type="domain" description="Dam-replacing protein HTH" evidence="1">
    <location>
        <begin position="185"/>
        <end position="254"/>
    </location>
</feature>
<dbReference type="AlphaFoldDB" id="A0A0G3WM02"/>
<accession>A0A0G3WM02</accession>
<dbReference type="InterPro" id="IPR041368">
    <property type="entry name" value="DRP_C"/>
</dbReference>
<dbReference type="Proteomes" id="UP000035337">
    <property type="component" value="Chromosome"/>
</dbReference>
<dbReference type="Pfam" id="PF17726">
    <property type="entry name" value="DpnI_C"/>
    <property type="match status" value="1"/>
</dbReference>
<dbReference type="Gene3D" id="3.40.210.30">
    <property type="entry name" value="Dam replacing family, catalytic PD-(D/E)XK domain"/>
    <property type="match status" value="1"/>
</dbReference>
<protein>
    <submittedName>
        <fullName evidence="2">Type-2 restriction enzyme DpnI</fullName>
    </submittedName>
</protein>
<name>A0A0G3WM02_9BACT</name>
<evidence type="ECO:0000313" key="3">
    <source>
        <dbReference type="Proteomes" id="UP000035337"/>
    </source>
</evidence>
<gene>
    <name evidence="2" type="primary">dpnC</name>
    <name evidence="2" type="ORF">Epro_1105</name>
</gene>
<dbReference type="OrthoDB" id="1664032at2"/>
<dbReference type="InterPro" id="IPR036388">
    <property type="entry name" value="WH-like_DNA-bd_sf"/>
</dbReference>
<dbReference type="RefSeq" id="WP_052571064.1">
    <property type="nucleotide sequence ID" value="NZ_CP009498.1"/>
</dbReference>
<dbReference type="EMBL" id="CP009498">
    <property type="protein sequence ID" value="AKL98484.1"/>
    <property type="molecule type" value="Genomic_DNA"/>
</dbReference>
<dbReference type="InterPro" id="IPR010324">
    <property type="entry name" value="DRP"/>
</dbReference>
<evidence type="ECO:0000259" key="1">
    <source>
        <dbReference type="Pfam" id="PF17726"/>
    </source>
</evidence>
<dbReference type="CDD" id="cd22319">
    <property type="entry name" value="DpnI-like"/>
    <property type="match status" value="1"/>
</dbReference>
<evidence type="ECO:0000313" key="2">
    <source>
        <dbReference type="EMBL" id="AKL98484.1"/>
    </source>
</evidence>
<dbReference type="Gene3D" id="1.10.10.10">
    <property type="entry name" value="Winged helix-like DNA-binding domain superfamily/Winged helix DNA-binding domain"/>
    <property type="match status" value="1"/>
</dbReference>
<keyword evidence="3" id="KW-1185">Reference proteome</keyword>
<organism evidence="2 3">
    <name type="scientific">Endomicrobium proavitum</name>
    <dbReference type="NCBI Taxonomy" id="1408281"/>
    <lineage>
        <taxon>Bacteria</taxon>
        <taxon>Pseudomonadati</taxon>
        <taxon>Elusimicrobiota</taxon>
        <taxon>Endomicrobiia</taxon>
        <taxon>Endomicrobiales</taxon>
        <taxon>Endomicrobiaceae</taxon>
        <taxon>Endomicrobium</taxon>
    </lineage>
</organism>
<sequence length="257" mass="30190">MNLYFPKLDISGYKNNSQKIRILSEAWFFINGFCPYCKNKLAKFENNKKLADFYCVKCKEEFELKSKNTKNLNHNKIADGEYFTKIRRLRADNNPSLFFLTYNNNHVGNLMFVPRYYFTENIIEKRNPLKSTARRAGWTGSNILLSLIPNEGKIVLVEGSKVLSEIGVKSKILATSFLKKEKIAKRSWIIDVMNCVNKIKKETFVLEDIYKFEKNLQQLHSANKNIKPKIRQQLQILRNKKIIEFVDNKGKYKKRSI</sequence>
<dbReference type="STRING" id="1408281.Epro_1105"/>
<reference evidence="2 3" key="1">
    <citation type="submission" date="2014-09" db="EMBL/GenBank/DDBJ databases">
        <title>Complete genome sequence of Endomicrobium proavitum.</title>
        <authorList>
            <person name="Zheng H."/>
        </authorList>
    </citation>
    <scope>NUCLEOTIDE SEQUENCE [LARGE SCALE GENOMIC DNA]</scope>
    <source>
        <strain evidence="2 3">Rsa215</strain>
    </source>
</reference>